<keyword evidence="3" id="KW-1185">Reference proteome</keyword>
<evidence type="ECO:0000313" key="2">
    <source>
        <dbReference type="EMBL" id="KAF4613741.1"/>
    </source>
</evidence>
<reference evidence="2 3" key="1">
    <citation type="submission" date="2019-12" db="EMBL/GenBank/DDBJ databases">
        <authorList>
            <person name="Floudas D."/>
            <person name="Bentzer J."/>
            <person name="Ahren D."/>
            <person name="Johansson T."/>
            <person name="Persson P."/>
            <person name="Tunlid A."/>
        </authorList>
    </citation>
    <scope>NUCLEOTIDE SEQUENCE [LARGE SCALE GENOMIC DNA]</scope>
    <source>
        <strain evidence="2 3">CBS 102.39</strain>
    </source>
</reference>
<evidence type="ECO:0000256" key="1">
    <source>
        <dbReference type="ARBA" id="ARBA00023002"/>
    </source>
</evidence>
<proteinExistence type="predicted"/>
<evidence type="ECO:0000313" key="3">
    <source>
        <dbReference type="Proteomes" id="UP000521872"/>
    </source>
</evidence>
<gene>
    <name evidence="2" type="ORF">D9613_008103</name>
</gene>
<dbReference type="InterPro" id="IPR036188">
    <property type="entry name" value="FAD/NAD-bd_sf"/>
</dbReference>
<dbReference type="Pfam" id="PF13738">
    <property type="entry name" value="Pyr_redox_3"/>
    <property type="match status" value="1"/>
</dbReference>
<accession>A0A8H4QMQ2</accession>
<dbReference type="PANTHER" id="PTHR43539">
    <property type="entry name" value="FLAVIN-BINDING MONOOXYGENASE-LIKE PROTEIN (AFU_ORTHOLOGUE AFUA_4G09220)"/>
    <property type="match status" value="1"/>
</dbReference>
<dbReference type="GO" id="GO:0004497">
    <property type="term" value="F:monooxygenase activity"/>
    <property type="evidence" value="ECO:0007669"/>
    <property type="project" value="TreeGrafter"/>
</dbReference>
<dbReference type="EMBL" id="JAACJL010000045">
    <property type="protein sequence ID" value="KAF4613741.1"/>
    <property type="molecule type" value="Genomic_DNA"/>
</dbReference>
<comment type="caution">
    <text evidence="2">The sequence shown here is derived from an EMBL/GenBank/DDBJ whole genome shotgun (WGS) entry which is preliminary data.</text>
</comment>
<dbReference type="SUPFAM" id="SSF51905">
    <property type="entry name" value="FAD/NAD(P)-binding domain"/>
    <property type="match status" value="1"/>
</dbReference>
<name>A0A8H4QMQ2_9AGAR</name>
<evidence type="ECO:0008006" key="4">
    <source>
        <dbReference type="Google" id="ProtNLM"/>
    </source>
</evidence>
<dbReference type="InterPro" id="IPR050982">
    <property type="entry name" value="Auxin_biosynth/cation_transpt"/>
</dbReference>
<protein>
    <recommendedName>
        <fullName evidence="4">Flavin-containing monooxygenase</fullName>
    </recommendedName>
</protein>
<dbReference type="Gene3D" id="3.50.50.60">
    <property type="entry name" value="FAD/NAD(P)-binding domain"/>
    <property type="match status" value="1"/>
</dbReference>
<organism evidence="2 3">
    <name type="scientific">Agrocybe pediades</name>
    <dbReference type="NCBI Taxonomy" id="84607"/>
    <lineage>
        <taxon>Eukaryota</taxon>
        <taxon>Fungi</taxon>
        <taxon>Dikarya</taxon>
        <taxon>Basidiomycota</taxon>
        <taxon>Agaricomycotina</taxon>
        <taxon>Agaricomycetes</taxon>
        <taxon>Agaricomycetidae</taxon>
        <taxon>Agaricales</taxon>
        <taxon>Agaricineae</taxon>
        <taxon>Strophariaceae</taxon>
        <taxon>Agrocybe</taxon>
    </lineage>
</organism>
<dbReference type="PANTHER" id="PTHR43539:SF68">
    <property type="entry name" value="FLAVIN-BINDING MONOOXYGENASE-LIKE PROTEIN (AFU_ORTHOLOGUE AFUA_4G09220)"/>
    <property type="match status" value="1"/>
</dbReference>
<sequence>MTLGPESYLPTLSKLGNPHIPDNLDSLQVASEWLSAFGQFCEASDVDGVLSLMVTSSFASHIFEGDRLLEPTKPSDPPVYWRDALALTWDFRTFEGSGKIKRFLSSQLSKAKISNVRLNEDQVPVGLQRPFPDLAWIQLLFKFETEVGLCSGVARLIPINNPQDQSVTWKAFSVFTNLDDLKGFPEQSGPLRNHQPNHGKWEKAREEELKFENEDPTVLIIGGGHSGIDAAARLKALGVQSLIIEKNQRIGDNWRTRYEALCLHDPVWYDHLPYISFPPTWPLANWLEHYVEAMELNVWTSSTVLNAKQNPETKAWAITVKKDDGNERVFHVRHLVLAVGFKGGEGYIPSIPGKETFKGQVLHSTQHKKATDHIGKKVVVVGACTSSHDICVDYVDHGVDVTMFQRSSTHVLSTQKGLSMLLGALYSENAPPTATADFLNASMPNLFTAGLGPRVVKLVEDIDKEILDGLHKVGFRTNSGYKGCGLLPMVFTKAGGYYIDVGASQYIIDGKIKLKNDSQIKEFFEDGLRFEDGSELRADVVIFCTGLGDSRQPLRKVFGDYVADNSIQLWGLTEEGELSGCYRDIGFPGLYNIMGNLGLCRFYSKHLALQIKAVEEGVYGRRYRSPQHEEMS</sequence>
<dbReference type="Proteomes" id="UP000521872">
    <property type="component" value="Unassembled WGS sequence"/>
</dbReference>
<dbReference type="GO" id="GO:0050660">
    <property type="term" value="F:flavin adenine dinucleotide binding"/>
    <property type="evidence" value="ECO:0007669"/>
    <property type="project" value="TreeGrafter"/>
</dbReference>
<dbReference type="AlphaFoldDB" id="A0A8H4QMQ2"/>
<keyword evidence="1" id="KW-0560">Oxidoreductase</keyword>